<evidence type="ECO:0000256" key="2">
    <source>
        <dbReference type="SAM" id="MobiDB-lite"/>
    </source>
</evidence>
<dbReference type="InterPro" id="IPR013320">
    <property type="entry name" value="ConA-like_dom_sf"/>
</dbReference>
<comment type="similarity">
    <text evidence="1">Belongs to the glycosyl hydrolase 16 family.</text>
</comment>
<dbReference type="InterPro" id="IPR000757">
    <property type="entry name" value="Beta-glucanase-like"/>
</dbReference>
<dbReference type="PROSITE" id="PS51762">
    <property type="entry name" value="GH16_2"/>
    <property type="match status" value="1"/>
</dbReference>
<sequence length="336" mass="38461">MIEIRKTLSWIICTVFLVTVVSCSGSDSPSDDEGEQVEQPDPIDEGPNDNYPLSDQTNIGQWTLNTDISDEFDGTVLDESKWLIQGRNGEYKSNFRGRPPSQFSTNNVRLEDGKLKLETRWEPDYNFSPATHPNTGEEYKNITTAAVIAKKEFLYGYMEVKCKAADAEVTSSFWATGNNTEFDFFEMFGDHRQPGKEWRDRELWWSIHDWTSAGQGRTTYTEHHDLGFRVANAFHVYGFEWDANGVKIFLDGELFKFVSRATINAYDDVANSNGGNGANENFVVTKPIFLWFDQETFPWHGVPDSKSDLELNSPNDKKDDGIVDFEIEYLRVWQKS</sequence>
<evidence type="ECO:0000313" key="5">
    <source>
        <dbReference type="Proteomes" id="UP000321080"/>
    </source>
</evidence>
<gene>
    <name evidence="4" type="ORF">FUA22_15450</name>
</gene>
<protein>
    <submittedName>
        <fullName evidence="4">Family 16 glycosylhydrolase</fullName>
    </submittedName>
</protein>
<dbReference type="Gene3D" id="2.60.120.200">
    <property type="match status" value="1"/>
</dbReference>
<accession>A0A5C7GE12</accession>
<reference evidence="4 5" key="1">
    <citation type="submission" date="2019-08" db="EMBL/GenBank/DDBJ databases">
        <title>Seonamhaeicola sediminis sp. nov., isolated from marine sediment.</title>
        <authorList>
            <person name="Cao W.R."/>
        </authorList>
    </citation>
    <scope>NUCLEOTIDE SEQUENCE [LARGE SCALE GENOMIC DNA]</scope>
    <source>
        <strain evidence="4 5">1505</strain>
    </source>
</reference>
<dbReference type="SUPFAM" id="SSF49899">
    <property type="entry name" value="Concanavalin A-like lectins/glucanases"/>
    <property type="match status" value="1"/>
</dbReference>
<feature type="compositionally biased region" description="Acidic residues" evidence="2">
    <location>
        <begin position="29"/>
        <end position="47"/>
    </location>
</feature>
<organism evidence="4 5">
    <name type="scientific">Seonamhaeicola maritimus</name>
    <dbReference type="NCBI Taxonomy" id="2591822"/>
    <lineage>
        <taxon>Bacteria</taxon>
        <taxon>Pseudomonadati</taxon>
        <taxon>Bacteroidota</taxon>
        <taxon>Flavobacteriia</taxon>
        <taxon>Flavobacteriales</taxon>
        <taxon>Flavobacteriaceae</taxon>
    </lineage>
</organism>
<dbReference type="Proteomes" id="UP000321080">
    <property type="component" value="Unassembled WGS sequence"/>
</dbReference>
<comment type="caution">
    <text evidence="4">The sequence shown here is derived from an EMBL/GenBank/DDBJ whole genome shotgun (WGS) entry which is preliminary data.</text>
</comment>
<dbReference type="EMBL" id="VRKQ01000018">
    <property type="protein sequence ID" value="TXG35149.1"/>
    <property type="molecule type" value="Genomic_DNA"/>
</dbReference>
<name>A0A5C7GE12_9FLAO</name>
<dbReference type="AlphaFoldDB" id="A0A5C7GE12"/>
<evidence type="ECO:0000259" key="3">
    <source>
        <dbReference type="PROSITE" id="PS51762"/>
    </source>
</evidence>
<dbReference type="OrthoDB" id="973752at2"/>
<dbReference type="GO" id="GO:0005975">
    <property type="term" value="P:carbohydrate metabolic process"/>
    <property type="evidence" value="ECO:0007669"/>
    <property type="project" value="InterPro"/>
</dbReference>
<feature type="region of interest" description="Disordered" evidence="2">
    <location>
        <begin position="25"/>
        <end position="56"/>
    </location>
</feature>
<keyword evidence="5" id="KW-1185">Reference proteome</keyword>
<proteinExistence type="inferred from homology"/>
<dbReference type="InterPro" id="IPR050546">
    <property type="entry name" value="Glycosyl_Hydrlase_16"/>
</dbReference>
<evidence type="ECO:0000256" key="1">
    <source>
        <dbReference type="ARBA" id="ARBA00006865"/>
    </source>
</evidence>
<dbReference type="Pfam" id="PF00722">
    <property type="entry name" value="Glyco_hydro_16"/>
    <property type="match status" value="1"/>
</dbReference>
<dbReference type="RefSeq" id="WP_147769492.1">
    <property type="nucleotide sequence ID" value="NZ_VRKQ01000018.1"/>
</dbReference>
<feature type="domain" description="GH16" evidence="3">
    <location>
        <begin position="44"/>
        <end position="336"/>
    </location>
</feature>
<dbReference type="PROSITE" id="PS51257">
    <property type="entry name" value="PROKAR_LIPOPROTEIN"/>
    <property type="match status" value="1"/>
</dbReference>
<dbReference type="GO" id="GO:0004553">
    <property type="term" value="F:hydrolase activity, hydrolyzing O-glycosyl compounds"/>
    <property type="evidence" value="ECO:0007669"/>
    <property type="project" value="InterPro"/>
</dbReference>
<evidence type="ECO:0000313" key="4">
    <source>
        <dbReference type="EMBL" id="TXG35149.1"/>
    </source>
</evidence>
<dbReference type="PANTHER" id="PTHR10963:SF55">
    <property type="entry name" value="GLYCOSIDE HYDROLASE FAMILY 16 PROTEIN"/>
    <property type="match status" value="1"/>
</dbReference>
<dbReference type="PANTHER" id="PTHR10963">
    <property type="entry name" value="GLYCOSYL HYDROLASE-RELATED"/>
    <property type="match status" value="1"/>
</dbReference>
<keyword evidence="4" id="KW-0378">Hydrolase</keyword>